<gene>
    <name evidence="1" type="ORF">LCGC14_1102210</name>
</gene>
<dbReference type="AlphaFoldDB" id="A0A0F9MX25"/>
<dbReference type="EMBL" id="LAZR01004973">
    <property type="protein sequence ID" value="KKN03987.1"/>
    <property type="molecule type" value="Genomic_DNA"/>
</dbReference>
<evidence type="ECO:0000313" key="1">
    <source>
        <dbReference type="EMBL" id="KKN03987.1"/>
    </source>
</evidence>
<sequence>MSPKFLIAMLREKVNEDKNPPLFYNRIKANPLPNDVEIVRYFVGGDREDVLNVLLESESFKLTYNPPTLPSPVVESVYLRKPDSA</sequence>
<accession>A0A0F9MX25</accession>
<comment type="caution">
    <text evidence="1">The sequence shown here is derived from an EMBL/GenBank/DDBJ whole genome shotgun (WGS) entry which is preliminary data.</text>
</comment>
<reference evidence="1" key="1">
    <citation type="journal article" date="2015" name="Nature">
        <title>Complex archaea that bridge the gap between prokaryotes and eukaryotes.</title>
        <authorList>
            <person name="Spang A."/>
            <person name="Saw J.H."/>
            <person name="Jorgensen S.L."/>
            <person name="Zaremba-Niedzwiedzka K."/>
            <person name="Martijn J."/>
            <person name="Lind A.E."/>
            <person name="van Eijk R."/>
            <person name="Schleper C."/>
            <person name="Guy L."/>
            <person name="Ettema T.J."/>
        </authorList>
    </citation>
    <scope>NUCLEOTIDE SEQUENCE</scope>
</reference>
<name>A0A0F9MX25_9ZZZZ</name>
<protein>
    <submittedName>
        <fullName evidence="1">Uncharacterized protein</fullName>
    </submittedName>
</protein>
<organism evidence="1">
    <name type="scientific">marine sediment metagenome</name>
    <dbReference type="NCBI Taxonomy" id="412755"/>
    <lineage>
        <taxon>unclassified sequences</taxon>
        <taxon>metagenomes</taxon>
        <taxon>ecological metagenomes</taxon>
    </lineage>
</organism>
<proteinExistence type="predicted"/>